<dbReference type="GO" id="GO:0004311">
    <property type="term" value="F:geranylgeranyl diphosphate synthase activity"/>
    <property type="evidence" value="ECO:0007669"/>
    <property type="project" value="InterPro"/>
</dbReference>
<dbReference type="Pfam" id="PF00494">
    <property type="entry name" value="SQS_PSY"/>
    <property type="match status" value="1"/>
</dbReference>
<dbReference type="InterPro" id="IPR033904">
    <property type="entry name" value="Trans_IPPS_HH"/>
</dbReference>
<accession>A0A934V3Q6</accession>
<evidence type="ECO:0000313" key="2">
    <source>
        <dbReference type="EMBL" id="MBK1782788.1"/>
    </source>
</evidence>
<evidence type="ECO:0000313" key="3">
    <source>
        <dbReference type="Proteomes" id="UP000635245"/>
    </source>
</evidence>
<dbReference type="Proteomes" id="UP000635245">
    <property type="component" value="Unassembled WGS sequence"/>
</dbReference>
<dbReference type="GO" id="GO:0051996">
    <property type="term" value="F:squalene synthase [NAD(P)H] activity"/>
    <property type="evidence" value="ECO:0007669"/>
    <property type="project" value="UniProtKB-EC"/>
</dbReference>
<dbReference type="CDD" id="cd00683">
    <property type="entry name" value="Trans_IPPS_HH"/>
    <property type="match status" value="1"/>
</dbReference>
<name>A0A934V3Q6_9PSEU</name>
<dbReference type="EMBL" id="JAENJH010000001">
    <property type="protein sequence ID" value="MBK1782788.1"/>
    <property type="molecule type" value="Genomic_DNA"/>
</dbReference>
<organism evidence="2 3">
    <name type="scientific">Prauserella cavernicola</name>
    <dbReference type="NCBI Taxonomy" id="2800127"/>
    <lineage>
        <taxon>Bacteria</taxon>
        <taxon>Bacillati</taxon>
        <taxon>Actinomycetota</taxon>
        <taxon>Actinomycetes</taxon>
        <taxon>Pseudonocardiales</taxon>
        <taxon>Pseudonocardiaceae</taxon>
        <taxon>Prauserella</taxon>
    </lineage>
</organism>
<dbReference type="InterPro" id="IPR008949">
    <property type="entry name" value="Isoprenoid_synthase_dom_sf"/>
</dbReference>
<dbReference type="InterPro" id="IPR017827">
    <property type="entry name" value="HSQ_synthase_HpnC"/>
</dbReference>
<protein>
    <submittedName>
        <fullName evidence="2">Squalene synthase HpnC</fullName>
        <ecNumber evidence="2">2.5.1.21</ecNumber>
    </submittedName>
</protein>
<dbReference type="AlphaFoldDB" id="A0A934V3Q6"/>
<dbReference type="SFLD" id="SFLDG01018">
    <property type="entry name" value="Squalene/Phytoene_Synthase_Lik"/>
    <property type="match status" value="1"/>
</dbReference>
<proteinExistence type="predicted"/>
<dbReference type="PANTHER" id="PTHR31480">
    <property type="entry name" value="BIFUNCTIONAL LYCOPENE CYCLASE/PHYTOENE SYNTHASE"/>
    <property type="match status" value="1"/>
</dbReference>
<dbReference type="GO" id="GO:0016114">
    <property type="term" value="P:terpenoid biosynthetic process"/>
    <property type="evidence" value="ECO:0007669"/>
    <property type="project" value="UniProtKB-ARBA"/>
</dbReference>
<dbReference type="InterPro" id="IPR044843">
    <property type="entry name" value="Trans_IPPS_bact-type"/>
</dbReference>
<dbReference type="SFLD" id="SFLDG01212">
    <property type="entry name" value="Phytoene_synthase_like"/>
    <property type="match status" value="1"/>
</dbReference>
<evidence type="ECO:0000256" key="1">
    <source>
        <dbReference type="SAM" id="MobiDB-lite"/>
    </source>
</evidence>
<gene>
    <name evidence="2" type="primary">hpnC</name>
    <name evidence="2" type="ORF">JHE00_00520</name>
</gene>
<dbReference type="Gene3D" id="1.10.600.10">
    <property type="entry name" value="Farnesyl Diphosphate Synthase"/>
    <property type="match status" value="1"/>
</dbReference>
<comment type="caution">
    <text evidence="2">The sequence shown here is derived from an EMBL/GenBank/DDBJ whole genome shotgun (WGS) entry which is preliminary data.</text>
</comment>
<keyword evidence="3" id="KW-1185">Reference proteome</keyword>
<dbReference type="SUPFAM" id="SSF48576">
    <property type="entry name" value="Terpenoid synthases"/>
    <property type="match status" value="1"/>
</dbReference>
<keyword evidence="2" id="KW-0808">Transferase</keyword>
<feature type="region of interest" description="Disordered" evidence="1">
    <location>
        <begin position="14"/>
        <end position="88"/>
    </location>
</feature>
<dbReference type="InterPro" id="IPR002060">
    <property type="entry name" value="Squ/phyt_synthse"/>
</dbReference>
<reference evidence="2" key="1">
    <citation type="submission" date="2020-12" db="EMBL/GenBank/DDBJ databases">
        <title>Prauserella sp. ASG 168, a novel actinomycete isolated from cave rock.</title>
        <authorList>
            <person name="Suriyachadkun C."/>
        </authorList>
    </citation>
    <scope>NUCLEOTIDE SEQUENCE</scope>
    <source>
        <strain evidence="2">ASG 168</strain>
    </source>
</reference>
<dbReference type="SFLD" id="SFLDS00005">
    <property type="entry name" value="Isoprenoid_Synthase_Type_I"/>
    <property type="match status" value="1"/>
</dbReference>
<dbReference type="EC" id="2.5.1.21" evidence="2"/>
<sequence length="387" mass="41203">MVGLAGATAVAGYRGADRGARRVARSRGTDRQWCLPSSDARSAGRTGRGGSYGRARRDPPRTGHQGHGGPVPAARSRVVPSGRHREGAAHPEPCLVLEACLTSAHSPVRDRAALRGVLAKAHSENFPVALRLLPSAQRAHLLALYGFARMVDDLGDEAQGDRPWLLDEVSRDLGRIYTGAPPDGELYQRLATTVYACGLPRAPFEHLVEAGRRDQTSHRYGTFDELRSYCALSAEPVGRLVLGVFGVATPERARLSDLVCCALQVLEHCQDVVEDARAGRIYLPAEDLRRFGVAERDLLAPRATREVRALVGFEVQRAVALLDEGAALVATLRGAARVAVAGYVAGGRATAVALAEAGFDVLAATPRPTRARTAAEAGRLLVKGGAR</sequence>
<dbReference type="NCBIfam" id="TIGR03464">
    <property type="entry name" value="HpnC"/>
    <property type="match status" value="1"/>
</dbReference>